<evidence type="ECO:0000259" key="1">
    <source>
        <dbReference type="Pfam" id="PF05444"/>
    </source>
</evidence>
<dbReference type="InterPro" id="IPR008472">
    <property type="entry name" value="DUF753"/>
</dbReference>
<feature type="domain" description="DUF753" evidence="1">
    <location>
        <begin position="350"/>
        <end position="431"/>
    </location>
</feature>
<accession>A0A182I3M8</accession>
<dbReference type="VEuPathDB" id="VectorBase:AARA008174"/>
<feature type="domain" description="DUF753" evidence="1">
    <location>
        <begin position="673"/>
        <end position="747"/>
    </location>
</feature>
<evidence type="ECO:0000313" key="3">
    <source>
        <dbReference type="Proteomes" id="UP000075840"/>
    </source>
</evidence>
<dbReference type="Pfam" id="PF05444">
    <property type="entry name" value="DUF753"/>
    <property type="match status" value="8"/>
</dbReference>
<feature type="domain" description="DUF753" evidence="1">
    <location>
        <begin position="111"/>
        <end position="185"/>
    </location>
</feature>
<dbReference type="VEuPathDB" id="VectorBase:AARA21_006534"/>
<dbReference type="Proteomes" id="UP000075840">
    <property type="component" value="Unassembled WGS sequence"/>
</dbReference>
<feature type="domain" description="DUF753" evidence="1">
    <location>
        <begin position="593"/>
        <end position="663"/>
    </location>
</feature>
<dbReference type="AlphaFoldDB" id="A0A182I3M8"/>
<reference evidence="2" key="1">
    <citation type="submission" date="2022-08" db="UniProtKB">
        <authorList>
            <consortium name="EnsemblMetazoa"/>
        </authorList>
    </citation>
    <scope>IDENTIFICATION</scope>
    <source>
        <strain evidence="2">Dongola</strain>
    </source>
</reference>
<keyword evidence="3" id="KW-1185">Reference proteome</keyword>
<dbReference type="KEGG" id="aara:120894517"/>
<dbReference type="PANTHER" id="PTHR21721:SF27">
    <property type="entry name" value="GH09876P"/>
    <property type="match status" value="1"/>
</dbReference>
<dbReference type="RefSeq" id="XP_040153080.1">
    <property type="nucleotide sequence ID" value="XM_040297146.1"/>
</dbReference>
<dbReference type="EMBL" id="APCN01000215">
    <property type="status" value="NOT_ANNOTATED_CDS"/>
    <property type="molecule type" value="Genomic_DNA"/>
</dbReference>
<feature type="domain" description="DUF753" evidence="1">
    <location>
        <begin position="35"/>
        <end position="103"/>
    </location>
</feature>
<sequence>MAVPPSFGRLRSPTLVALVFVLICALSCDVIDAKECYTCDGESCVRVSTAGITITCPNTNDLCYTQFDQATLLPIKRGCLTQTEASTCTGDNCVACNIGDLCNEISSPKHQCVVCSSLVEANCLANPTALTAVQCPAPSNVDLTAAQCYSRVIGTVTERGCITTQTDVDRCTGLDCATCIGTGCNKNEFPADRIQCVQCDNADSCNSDATTAAYCDDVGDVCVTMRRANGNVMKSCKNAMVAADASYCLANPSLCSYCGKKLCNGAPFSASPATTSCYQCEGNGCLKTSVHLASCQLTDDGCFSMFDGFNPSRRGCVSELSQQELAACNAPECIRCSESECNLVARADHRCGYCSSVVDSFCVAPASGALPIVQCPAPTMDVSDAQCYSKIIGGTVTERGCISSNTDLASCAVDGHDCATCNIENEGAGCNSALFPSDRRRCTIGTTANAYCPNPWDDCVQLLQSGTRKRTCRSSLTAAESTFCASNSNLCQFCSTDNCNAAEVNFNYVECLSCDSSTDARCATNPAALTTFEKCASCATALVTSGGKTTTRRGCLASLPADVSSQCTATAGNTCQRCSTNRCNVANFPADRLQCYRCVSPPCISHQDVRLEYCPEYRAGDSCLLESDSIGQLLRLDCRSSLTETELAACTGRCQTCSTSGCNDPQTLGTSGSCVQCRSSLNSLCRAQALQIAPEPCNNPANAQCYSRLVDGVTERGCMSDLAATAQSACTRGENCLVCNSRTSNCNTAQYPVAPLGCFQCDSRTDGDGCRAAQTGTAAECPTYDTANKCYTIVQSNGDTVRKCSTLAREVECGTASGCEVCLFSGCNGKVNSAIGNLEPPVRTTTPGPTSDATAVFGSYTARIVMLLGLWFVQRTV</sequence>
<feature type="domain" description="DUF753" evidence="1">
    <location>
        <begin position="757"/>
        <end position="828"/>
    </location>
</feature>
<dbReference type="PANTHER" id="PTHR21721">
    <property type="entry name" value="GH09876P-RELATED"/>
    <property type="match status" value="1"/>
</dbReference>
<protein>
    <recommendedName>
        <fullName evidence="1">DUF753 domain-containing protein</fullName>
    </recommendedName>
</protein>
<evidence type="ECO:0000313" key="2">
    <source>
        <dbReference type="EnsemblMetazoa" id="AARA008174-PA"/>
    </source>
</evidence>
<name>A0A182I3M8_ANOAR</name>
<proteinExistence type="predicted"/>
<feature type="domain" description="DUF753" evidence="1">
    <location>
        <begin position="510"/>
        <end position="584"/>
    </location>
</feature>
<dbReference type="EnsemblMetazoa" id="AARA008174-RA">
    <property type="protein sequence ID" value="AARA008174-PA"/>
    <property type="gene ID" value="AARA008174"/>
</dbReference>
<dbReference type="GeneID" id="120894517"/>
<organism evidence="2 3">
    <name type="scientific">Anopheles arabiensis</name>
    <name type="common">Mosquito</name>
    <dbReference type="NCBI Taxonomy" id="7173"/>
    <lineage>
        <taxon>Eukaryota</taxon>
        <taxon>Metazoa</taxon>
        <taxon>Ecdysozoa</taxon>
        <taxon>Arthropoda</taxon>
        <taxon>Hexapoda</taxon>
        <taxon>Insecta</taxon>
        <taxon>Pterygota</taxon>
        <taxon>Neoptera</taxon>
        <taxon>Endopterygota</taxon>
        <taxon>Diptera</taxon>
        <taxon>Nematocera</taxon>
        <taxon>Culicoidea</taxon>
        <taxon>Culicidae</taxon>
        <taxon>Anophelinae</taxon>
        <taxon>Anopheles</taxon>
    </lineage>
</organism>
<feature type="domain" description="DUF753" evidence="1">
    <location>
        <begin position="276"/>
        <end position="342"/>
    </location>
</feature>